<name>A0A238FAQ4_9BASI</name>
<keyword evidence="3" id="KW-1185">Reference proteome</keyword>
<gene>
    <name evidence="2" type="ORF">BQ2448_1984</name>
</gene>
<feature type="compositionally biased region" description="Basic and acidic residues" evidence="1">
    <location>
        <begin position="76"/>
        <end position="89"/>
    </location>
</feature>
<proteinExistence type="predicted"/>
<dbReference type="OrthoDB" id="10387180at2759"/>
<accession>A0A238FAQ4</accession>
<sequence length="206" mass="22711">MLRIVDDLLIRAVVQGTEASQRSREGSLGVNFSQVTKDNIDDDRSPSLTTPANTWKRRAPRTFTTSTAVGLPPIERPKHLVEPRPKTPRIEPGPPPKATFIPRLRQDPDETLFLSPQEYYLPFNERPQHSKIQLLHWTYSRSSTVKPGSKKMLFDWGSGMNGGELKGSKAPKALGFMPGVSIVVWAPITVELGPGTIGSKKTCGIG</sequence>
<reference evidence="3" key="1">
    <citation type="submission" date="2016-09" db="EMBL/GenBank/DDBJ databases">
        <authorList>
            <person name="Jeantristanb JTB J.-T."/>
            <person name="Ricardo R."/>
        </authorList>
    </citation>
    <scope>NUCLEOTIDE SEQUENCE [LARGE SCALE GENOMIC DNA]</scope>
</reference>
<organism evidence="2 3">
    <name type="scientific">Microbotryum intermedium</name>
    <dbReference type="NCBI Taxonomy" id="269621"/>
    <lineage>
        <taxon>Eukaryota</taxon>
        <taxon>Fungi</taxon>
        <taxon>Dikarya</taxon>
        <taxon>Basidiomycota</taxon>
        <taxon>Pucciniomycotina</taxon>
        <taxon>Microbotryomycetes</taxon>
        <taxon>Microbotryales</taxon>
        <taxon>Microbotryaceae</taxon>
        <taxon>Microbotryum</taxon>
    </lineage>
</organism>
<dbReference type="Proteomes" id="UP000198372">
    <property type="component" value="Unassembled WGS sequence"/>
</dbReference>
<protein>
    <submittedName>
        <fullName evidence="2">BQ2448_1984 protein</fullName>
    </submittedName>
</protein>
<feature type="region of interest" description="Disordered" evidence="1">
    <location>
        <begin position="76"/>
        <end position="98"/>
    </location>
</feature>
<evidence type="ECO:0000313" key="2">
    <source>
        <dbReference type="EMBL" id="SCV68964.1"/>
    </source>
</evidence>
<evidence type="ECO:0000313" key="3">
    <source>
        <dbReference type="Proteomes" id="UP000198372"/>
    </source>
</evidence>
<dbReference type="AlphaFoldDB" id="A0A238FAQ4"/>
<evidence type="ECO:0000256" key="1">
    <source>
        <dbReference type="SAM" id="MobiDB-lite"/>
    </source>
</evidence>
<dbReference type="EMBL" id="FMSP01000004">
    <property type="protein sequence ID" value="SCV68964.1"/>
    <property type="molecule type" value="Genomic_DNA"/>
</dbReference>